<reference evidence="3" key="2">
    <citation type="submission" date="2021-09" db="EMBL/GenBank/DDBJ databases">
        <authorList>
            <person name="Jia N."/>
            <person name="Wang J."/>
            <person name="Shi W."/>
            <person name="Du L."/>
            <person name="Sun Y."/>
            <person name="Zhan W."/>
            <person name="Jiang J."/>
            <person name="Wang Q."/>
            <person name="Zhang B."/>
            <person name="Ji P."/>
            <person name="Sakyi L.B."/>
            <person name="Cui X."/>
            <person name="Yuan T."/>
            <person name="Jiang B."/>
            <person name="Yang W."/>
            <person name="Lam T.T.-Y."/>
            <person name="Chang Q."/>
            <person name="Ding S."/>
            <person name="Wang X."/>
            <person name="Zhu J."/>
            <person name="Ruan X."/>
            <person name="Zhao L."/>
            <person name="Wei J."/>
            <person name="Que T."/>
            <person name="Du C."/>
            <person name="Cheng J."/>
            <person name="Dai P."/>
            <person name="Han X."/>
            <person name="Huang E."/>
            <person name="Gao Y."/>
            <person name="Liu J."/>
            <person name="Shao H."/>
            <person name="Ye R."/>
            <person name="Li L."/>
            <person name="Wei W."/>
            <person name="Wang X."/>
            <person name="Wang C."/>
            <person name="Huo Q."/>
            <person name="Li W."/>
            <person name="Guo W."/>
            <person name="Chen H."/>
            <person name="Chen S."/>
            <person name="Zhou L."/>
            <person name="Zhou L."/>
            <person name="Ni X."/>
            <person name="Tian J."/>
            <person name="Zhou Y."/>
            <person name="Sheng Y."/>
            <person name="Liu T."/>
            <person name="Pan Y."/>
            <person name="Xia L."/>
            <person name="Li J."/>
            <person name="Zhao F."/>
            <person name="Cao W."/>
        </authorList>
    </citation>
    <scope>NUCLEOTIDE SEQUENCE</scope>
    <source>
        <strain evidence="3">Rsan-2018</strain>
        <tissue evidence="3">Larvae</tissue>
    </source>
</reference>
<dbReference type="AlphaFoldDB" id="A0A9D4PHP1"/>
<dbReference type="Pfam" id="PF01826">
    <property type="entry name" value="TIL"/>
    <property type="match status" value="1"/>
</dbReference>
<gene>
    <name evidence="3" type="ORF">HPB52_002065</name>
</gene>
<dbReference type="EMBL" id="JABSTV010001253">
    <property type="protein sequence ID" value="KAH7942888.1"/>
    <property type="molecule type" value="Genomic_DNA"/>
</dbReference>
<evidence type="ECO:0000313" key="4">
    <source>
        <dbReference type="Proteomes" id="UP000821837"/>
    </source>
</evidence>
<dbReference type="InterPro" id="IPR002919">
    <property type="entry name" value="TIL_dom"/>
</dbReference>
<proteinExistence type="predicted"/>
<name>A0A9D4PHP1_RHISA</name>
<evidence type="ECO:0000256" key="1">
    <source>
        <dbReference type="SAM" id="SignalP"/>
    </source>
</evidence>
<comment type="caution">
    <text evidence="3">The sequence shown here is derived from an EMBL/GenBank/DDBJ whole genome shotgun (WGS) entry which is preliminary data.</text>
</comment>
<dbReference type="Proteomes" id="UP000821837">
    <property type="component" value="Unassembled WGS sequence"/>
</dbReference>
<protein>
    <recommendedName>
        <fullName evidence="2">TIL domain-containing protein</fullName>
    </recommendedName>
</protein>
<feature type="chain" id="PRO_5038912443" description="TIL domain-containing protein" evidence="1">
    <location>
        <begin position="22"/>
        <end position="86"/>
    </location>
</feature>
<reference evidence="3" key="1">
    <citation type="journal article" date="2020" name="Cell">
        <title>Large-Scale Comparative Analyses of Tick Genomes Elucidate Their Genetic Diversity and Vector Capacities.</title>
        <authorList>
            <consortium name="Tick Genome and Microbiome Consortium (TIGMIC)"/>
            <person name="Jia N."/>
            <person name="Wang J."/>
            <person name="Shi W."/>
            <person name="Du L."/>
            <person name="Sun Y."/>
            <person name="Zhan W."/>
            <person name="Jiang J.F."/>
            <person name="Wang Q."/>
            <person name="Zhang B."/>
            <person name="Ji P."/>
            <person name="Bell-Sakyi L."/>
            <person name="Cui X.M."/>
            <person name="Yuan T.T."/>
            <person name="Jiang B.G."/>
            <person name="Yang W.F."/>
            <person name="Lam T.T."/>
            <person name="Chang Q.C."/>
            <person name="Ding S.J."/>
            <person name="Wang X.J."/>
            <person name="Zhu J.G."/>
            <person name="Ruan X.D."/>
            <person name="Zhao L."/>
            <person name="Wei J.T."/>
            <person name="Ye R.Z."/>
            <person name="Que T.C."/>
            <person name="Du C.H."/>
            <person name="Zhou Y.H."/>
            <person name="Cheng J.X."/>
            <person name="Dai P.F."/>
            <person name="Guo W.B."/>
            <person name="Han X.H."/>
            <person name="Huang E.J."/>
            <person name="Li L.F."/>
            <person name="Wei W."/>
            <person name="Gao Y.C."/>
            <person name="Liu J.Z."/>
            <person name="Shao H.Z."/>
            <person name="Wang X."/>
            <person name="Wang C.C."/>
            <person name="Yang T.C."/>
            <person name="Huo Q.B."/>
            <person name="Li W."/>
            <person name="Chen H.Y."/>
            <person name="Chen S.E."/>
            <person name="Zhou L.G."/>
            <person name="Ni X.B."/>
            <person name="Tian J.H."/>
            <person name="Sheng Y."/>
            <person name="Liu T."/>
            <person name="Pan Y.S."/>
            <person name="Xia L.Y."/>
            <person name="Li J."/>
            <person name="Zhao F."/>
            <person name="Cao W.C."/>
        </authorList>
    </citation>
    <scope>NUCLEOTIDE SEQUENCE</scope>
    <source>
        <strain evidence="3">Rsan-2018</strain>
    </source>
</reference>
<dbReference type="VEuPathDB" id="VectorBase:RSAN_053009"/>
<organism evidence="3 4">
    <name type="scientific">Rhipicephalus sanguineus</name>
    <name type="common">Brown dog tick</name>
    <name type="synonym">Ixodes sanguineus</name>
    <dbReference type="NCBI Taxonomy" id="34632"/>
    <lineage>
        <taxon>Eukaryota</taxon>
        <taxon>Metazoa</taxon>
        <taxon>Ecdysozoa</taxon>
        <taxon>Arthropoda</taxon>
        <taxon>Chelicerata</taxon>
        <taxon>Arachnida</taxon>
        <taxon>Acari</taxon>
        <taxon>Parasitiformes</taxon>
        <taxon>Ixodida</taxon>
        <taxon>Ixodoidea</taxon>
        <taxon>Ixodidae</taxon>
        <taxon>Rhipicephalinae</taxon>
        <taxon>Rhipicephalus</taxon>
        <taxon>Rhipicephalus</taxon>
    </lineage>
</organism>
<sequence length="86" mass="9422">MRAIWTILVLLAVLTASDVSALPEGKKCGEGEVYKEGQSSTCGEHRCGDPEDGIKSCTFDLVSRCFCQDNLYRRSSDGKCVPKEEC</sequence>
<dbReference type="SUPFAM" id="SSF57567">
    <property type="entry name" value="Serine protease inhibitors"/>
    <property type="match status" value="1"/>
</dbReference>
<dbReference type="Gene3D" id="2.10.25.10">
    <property type="entry name" value="Laminin"/>
    <property type="match status" value="1"/>
</dbReference>
<evidence type="ECO:0000313" key="3">
    <source>
        <dbReference type="EMBL" id="KAH7942888.1"/>
    </source>
</evidence>
<feature type="domain" description="TIL" evidence="2">
    <location>
        <begin position="28"/>
        <end position="86"/>
    </location>
</feature>
<keyword evidence="4" id="KW-1185">Reference proteome</keyword>
<accession>A0A9D4PHP1</accession>
<feature type="signal peptide" evidence="1">
    <location>
        <begin position="1"/>
        <end position="21"/>
    </location>
</feature>
<dbReference type="InterPro" id="IPR036084">
    <property type="entry name" value="Ser_inhib-like_sf"/>
</dbReference>
<keyword evidence="1" id="KW-0732">Signal</keyword>
<dbReference type="CDD" id="cd19941">
    <property type="entry name" value="TIL"/>
    <property type="match status" value="1"/>
</dbReference>
<evidence type="ECO:0000259" key="2">
    <source>
        <dbReference type="Pfam" id="PF01826"/>
    </source>
</evidence>